<gene>
    <name evidence="1" type="ORF">ACFPYN_14065</name>
</gene>
<organism evidence="1 2">
    <name type="scientific">Paenisporosarcina macmurdoensis</name>
    <dbReference type="NCBI Taxonomy" id="212659"/>
    <lineage>
        <taxon>Bacteria</taxon>
        <taxon>Bacillati</taxon>
        <taxon>Bacillota</taxon>
        <taxon>Bacilli</taxon>
        <taxon>Bacillales</taxon>
        <taxon>Caryophanaceae</taxon>
        <taxon>Paenisporosarcina</taxon>
    </lineage>
</organism>
<evidence type="ECO:0000313" key="1">
    <source>
        <dbReference type="EMBL" id="MFC6040548.1"/>
    </source>
</evidence>
<dbReference type="RefSeq" id="WP_377735058.1">
    <property type="nucleotide sequence ID" value="NZ_JBHSRI010000025.1"/>
</dbReference>
<name>A0ABW1LBP2_9BACL</name>
<dbReference type="Proteomes" id="UP001596170">
    <property type="component" value="Unassembled WGS sequence"/>
</dbReference>
<dbReference type="InterPro" id="IPR019587">
    <property type="entry name" value="Polyketide_cyclase/dehydratase"/>
</dbReference>
<evidence type="ECO:0000313" key="2">
    <source>
        <dbReference type="Proteomes" id="UP001596170"/>
    </source>
</evidence>
<dbReference type="InterPro" id="IPR023393">
    <property type="entry name" value="START-like_dom_sf"/>
</dbReference>
<protein>
    <submittedName>
        <fullName evidence="1">SRPBCC family protein</fullName>
    </submittedName>
</protein>
<accession>A0ABW1LBP2</accession>
<dbReference type="Pfam" id="PF10604">
    <property type="entry name" value="Polyketide_cyc2"/>
    <property type="match status" value="1"/>
</dbReference>
<comment type="caution">
    <text evidence="1">The sequence shown here is derived from an EMBL/GenBank/DDBJ whole genome shotgun (WGS) entry which is preliminary data.</text>
</comment>
<sequence length="144" mass="16414">MAFIKEVYIEASVETVFNVASDFDNSVFIMDNVVGIELLTEGPVQKGTKIKELRDVRGRTIESILVFTEYVANQKYSVTSENNGVFIEYHYSFHPQESGTVVNFEGFIRTKGFKNALLKPIVTAIIKKEDGDHLDRLKEFIEQK</sequence>
<dbReference type="EMBL" id="JBHSRI010000025">
    <property type="protein sequence ID" value="MFC6040548.1"/>
    <property type="molecule type" value="Genomic_DNA"/>
</dbReference>
<proteinExistence type="predicted"/>
<dbReference type="SUPFAM" id="SSF55961">
    <property type="entry name" value="Bet v1-like"/>
    <property type="match status" value="1"/>
</dbReference>
<reference evidence="2" key="1">
    <citation type="journal article" date="2019" name="Int. J. Syst. Evol. Microbiol.">
        <title>The Global Catalogue of Microorganisms (GCM) 10K type strain sequencing project: providing services to taxonomists for standard genome sequencing and annotation.</title>
        <authorList>
            <consortium name="The Broad Institute Genomics Platform"/>
            <consortium name="The Broad Institute Genome Sequencing Center for Infectious Disease"/>
            <person name="Wu L."/>
            <person name="Ma J."/>
        </authorList>
    </citation>
    <scope>NUCLEOTIDE SEQUENCE [LARGE SCALE GENOMIC DNA]</scope>
    <source>
        <strain evidence="2">CCUG 54527</strain>
    </source>
</reference>
<keyword evidence="2" id="KW-1185">Reference proteome</keyword>
<dbReference type="Gene3D" id="3.30.530.20">
    <property type="match status" value="1"/>
</dbReference>